<dbReference type="Proteomes" id="UP000324781">
    <property type="component" value="Unassembled WGS sequence"/>
</dbReference>
<dbReference type="CDD" id="cd00761">
    <property type="entry name" value="Glyco_tranf_GTA_type"/>
    <property type="match status" value="1"/>
</dbReference>
<dbReference type="PANTHER" id="PTHR43685:SF3">
    <property type="entry name" value="SLR2126 PROTEIN"/>
    <property type="match status" value="1"/>
</dbReference>
<evidence type="ECO:0000313" key="2">
    <source>
        <dbReference type="EMBL" id="SHI65293.1"/>
    </source>
</evidence>
<accession>A0A1M6CWM9</accession>
<evidence type="ECO:0000313" key="3">
    <source>
        <dbReference type="Proteomes" id="UP000324781"/>
    </source>
</evidence>
<dbReference type="InterPro" id="IPR050834">
    <property type="entry name" value="Glycosyltransf_2"/>
</dbReference>
<dbReference type="RefSeq" id="WP_149677886.1">
    <property type="nucleotide sequence ID" value="NZ_FQZP01000006.1"/>
</dbReference>
<organism evidence="2 3">
    <name type="scientific">Thermoclostridium caenicola</name>
    <dbReference type="NCBI Taxonomy" id="659425"/>
    <lineage>
        <taxon>Bacteria</taxon>
        <taxon>Bacillati</taxon>
        <taxon>Bacillota</taxon>
        <taxon>Clostridia</taxon>
        <taxon>Eubacteriales</taxon>
        <taxon>Oscillospiraceae</taxon>
        <taxon>Thermoclostridium</taxon>
    </lineage>
</organism>
<gene>
    <name evidence="2" type="ORF">SAMN05444373_100610</name>
</gene>
<dbReference type="InterPro" id="IPR001173">
    <property type="entry name" value="Glyco_trans_2-like"/>
</dbReference>
<reference evidence="2 3" key="1">
    <citation type="submission" date="2016-11" db="EMBL/GenBank/DDBJ databases">
        <authorList>
            <person name="Varghese N."/>
            <person name="Submissions S."/>
        </authorList>
    </citation>
    <scope>NUCLEOTIDE SEQUENCE [LARGE SCALE GENOMIC DNA]</scope>
    <source>
        <strain evidence="2 3">DSM 19027</strain>
    </source>
</reference>
<sequence length="402" mass="46673">MRASIIIPSWNARERLYLNLVALNNQDYQGDDVEIIVVDNGSTDNTLDMLKNFKSRFPLRFIRLEENRGIARGRNQGILEALGEILIFHDSDMIASRSFVRKHIEAHEQGDDLVVCGLFWKRIFSFFYKKFSHEQMARFERMAGSLLNLADPPQDRMPLITEADVLDGSYEKYSFDLDLPFIVDLKQVLARYGSTLTGYNLPWRFFITNNLSVPRSKVMGVGMFDEGIVRYGYEDYDLGIRLFKDGCRFVVAEDIMSCHQEHPANFTWVDVVENVTYICEKYNHIFYLDMQMVCLQEALKTDSDRINLVVGDIRQLLAEESSHPILWVFLKLLNIIRKSHYKPYRGPTADVIINIADSIPMIIRQTREWVEARKAVHFVRMLRDLLKMALNIELGPKIGLNI</sequence>
<evidence type="ECO:0000259" key="1">
    <source>
        <dbReference type="Pfam" id="PF00535"/>
    </source>
</evidence>
<proteinExistence type="predicted"/>
<keyword evidence="2" id="KW-0808">Transferase</keyword>
<dbReference type="GO" id="GO:0016740">
    <property type="term" value="F:transferase activity"/>
    <property type="evidence" value="ECO:0007669"/>
    <property type="project" value="UniProtKB-KW"/>
</dbReference>
<name>A0A1M6CWM9_9FIRM</name>
<protein>
    <submittedName>
        <fullName evidence="2">Glycosyltransferase, GT2 family</fullName>
    </submittedName>
</protein>
<dbReference type="OrthoDB" id="9812302at2"/>
<dbReference type="AlphaFoldDB" id="A0A1M6CWM9"/>
<keyword evidence="3" id="KW-1185">Reference proteome</keyword>
<dbReference type="SUPFAM" id="SSF53448">
    <property type="entry name" value="Nucleotide-diphospho-sugar transferases"/>
    <property type="match status" value="1"/>
</dbReference>
<dbReference type="InterPro" id="IPR029044">
    <property type="entry name" value="Nucleotide-diphossugar_trans"/>
</dbReference>
<feature type="domain" description="Glycosyltransferase 2-like" evidence="1">
    <location>
        <begin position="4"/>
        <end position="139"/>
    </location>
</feature>
<dbReference type="Pfam" id="PF00535">
    <property type="entry name" value="Glycos_transf_2"/>
    <property type="match status" value="1"/>
</dbReference>
<dbReference type="EMBL" id="FQZP01000006">
    <property type="protein sequence ID" value="SHI65293.1"/>
    <property type="molecule type" value="Genomic_DNA"/>
</dbReference>
<dbReference type="Gene3D" id="3.90.550.10">
    <property type="entry name" value="Spore Coat Polysaccharide Biosynthesis Protein SpsA, Chain A"/>
    <property type="match status" value="1"/>
</dbReference>
<dbReference type="PANTHER" id="PTHR43685">
    <property type="entry name" value="GLYCOSYLTRANSFERASE"/>
    <property type="match status" value="1"/>
</dbReference>